<evidence type="ECO:0000313" key="1">
    <source>
        <dbReference type="EMBL" id="OGG59890.1"/>
    </source>
</evidence>
<dbReference type="CDD" id="cd02440">
    <property type="entry name" value="AdoMet_MTases"/>
    <property type="match status" value="1"/>
</dbReference>
<proteinExistence type="predicted"/>
<dbReference type="Pfam" id="PF13489">
    <property type="entry name" value="Methyltransf_23"/>
    <property type="match status" value="1"/>
</dbReference>
<gene>
    <name evidence="1" type="ORF">A2765_04915</name>
</gene>
<dbReference type="Proteomes" id="UP000176377">
    <property type="component" value="Unassembled WGS sequence"/>
</dbReference>
<dbReference type="AlphaFoldDB" id="A0A1F6DEY6"/>
<dbReference type="EMBL" id="MFLA01000016">
    <property type="protein sequence ID" value="OGG59890.1"/>
    <property type="molecule type" value="Genomic_DNA"/>
</dbReference>
<evidence type="ECO:0000313" key="2">
    <source>
        <dbReference type="Proteomes" id="UP000176377"/>
    </source>
</evidence>
<reference evidence="1 2" key="1">
    <citation type="journal article" date="2016" name="Nat. Commun.">
        <title>Thousands of microbial genomes shed light on interconnected biogeochemical processes in an aquifer system.</title>
        <authorList>
            <person name="Anantharaman K."/>
            <person name="Brown C.T."/>
            <person name="Hug L.A."/>
            <person name="Sharon I."/>
            <person name="Castelle C.J."/>
            <person name="Probst A.J."/>
            <person name="Thomas B.C."/>
            <person name="Singh A."/>
            <person name="Wilkins M.J."/>
            <person name="Karaoz U."/>
            <person name="Brodie E.L."/>
            <person name="Williams K.H."/>
            <person name="Hubbard S.S."/>
            <person name="Banfield J.F."/>
        </authorList>
    </citation>
    <scope>NUCLEOTIDE SEQUENCE [LARGE SCALE GENOMIC DNA]</scope>
</reference>
<dbReference type="InterPro" id="IPR029063">
    <property type="entry name" value="SAM-dependent_MTases_sf"/>
</dbReference>
<sequence length="280" mass="32485">MTGRLLEYEFWKDHTAYYIGLFTGVLAKKDRLEKRKYFAKEILEAPSRPIRWLDVGTGDGSKILDTIRCIKERDYAARIELIAIEPSEYIVAGLKDKLSKIDGVSLEVRNDKFALEKLKPNTFDCITFFHAAYYLATEEVEFEEIYRRVYEALKPGGVLLVQAVNENGDFQALGHPSYSIWAQGDHTFDLLKRISSKAQREDFPTRFDITDILTQEDLTPELSERFLNIYRFTTQVDSALPTKEEREKYIAHMRQLAKQNGNTFYLDFSDVVVSLHKARE</sequence>
<dbReference type="SUPFAM" id="SSF53335">
    <property type="entry name" value="S-adenosyl-L-methionine-dependent methyltransferases"/>
    <property type="match status" value="1"/>
</dbReference>
<dbReference type="Gene3D" id="3.40.50.150">
    <property type="entry name" value="Vaccinia Virus protein VP39"/>
    <property type="match status" value="1"/>
</dbReference>
<evidence type="ECO:0008006" key="3">
    <source>
        <dbReference type="Google" id="ProtNLM"/>
    </source>
</evidence>
<organism evidence="1 2">
    <name type="scientific">Candidatus Kaiserbacteria bacterium RIFCSPHIGHO2_01_FULL_56_24</name>
    <dbReference type="NCBI Taxonomy" id="1798487"/>
    <lineage>
        <taxon>Bacteria</taxon>
        <taxon>Candidatus Kaiseribacteriota</taxon>
    </lineage>
</organism>
<accession>A0A1F6DEY6</accession>
<protein>
    <recommendedName>
        <fullName evidence="3">Methyltransferase domain-containing protein</fullName>
    </recommendedName>
</protein>
<name>A0A1F6DEY6_9BACT</name>
<comment type="caution">
    <text evidence="1">The sequence shown here is derived from an EMBL/GenBank/DDBJ whole genome shotgun (WGS) entry which is preliminary data.</text>
</comment>